<gene>
    <name evidence="1" type="ORF">DTX73_03390</name>
</gene>
<dbReference type="Proteomes" id="UP000448762">
    <property type="component" value="Unassembled WGS sequence"/>
</dbReference>
<dbReference type="SUPFAM" id="SSF46955">
    <property type="entry name" value="Putative DNA-binding domain"/>
    <property type="match status" value="1"/>
</dbReference>
<dbReference type="RefSeq" id="WP_149557940.1">
    <property type="nucleotide sequence ID" value="NZ_JADBBV010000001.1"/>
</dbReference>
<organism evidence="1 2">
    <name type="scientific">Enterococcus faecium</name>
    <name type="common">Streptococcus faecium</name>
    <dbReference type="NCBI Taxonomy" id="1352"/>
    <lineage>
        <taxon>Bacteria</taxon>
        <taxon>Bacillati</taxon>
        <taxon>Bacillota</taxon>
        <taxon>Bacilli</taxon>
        <taxon>Lactobacillales</taxon>
        <taxon>Enterococcaceae</taxon>
        <taxon>Enterococcus</taxon>
    </lineage>
</organism>
<dbReference type="AlphaFoldDB" id="A0A7V7KTJ9"/>
<comment type="caution">
    <text evidence="1">The sequence shown here is derived from an EMBL/GenBank/DDBJ whole genome shotgun (WGS) entry which is preliminary data.</text>
</comment>
<evidence type="ECO:0008006" key="3">
    <source>
        <dbReference type="Google" id="ProtNLM"/>
    </source>
</evidence>
<dbReference type="InterPro" id="IPR009061">
    <property type="entry name" value="DNA-bd_dom_put_sf"/>
</dbReference>
<dbReference type="EMBL" id="QOVC01000002">
    <property type="protein sequence ID" value="KAA0692244.1"/>
    <property type="molecule type" value="Genomic_DNA"/>
</dbReference>
<protein>
    <recommendedName>
        <fullName evidence="3">DNA-binding protein</fullName>
    </recommendedName>
</protein>
<sequence>MNNLKNESLILGQYLNQKTLMKELHIGFDTLKDLHDQGLQPIIIGRQRLYDVEELKQVLTTLKLN</sequence>
<reference evidence="1 2" key="1">
    <citation type="submission" date="2018-07" db="EMBL/GenBank/DDBJ databases">
        <title>High quality draft genome sequencing of Enterococcus faecium exhibiting probiotic potential isolated from mucus of freshwater fish.</title>
        <authorList>
            <person name="El-Jeni R."/>
            <person name="Ghedira K."/>
            <person name="Abdelhak S."/>
            <person name="El-Bour M."/>
            <person name="Bouhaouala-Zahar B."/>
        </authorList>
    </citation>
    <scope>NUCLEOTIDE SEQUENCE [LARGE SCALE GENOMIC DNA]</scope>
    <source>
        <strain evidence="1 2">R.A73</strain>
    </source>
</reference>
<accession>A0A7V7KTJ9</accession>
<evidence type="ECO:0000313" key="1">
    <source>
        <dbReference type="EMBL" id="KAA0692244.1"/>
    </source>
</evidence>
<name>A0A7V7KTJ9_ENTFC</name>
<proteinExistence type="predicted"/>
<evidence type="ECO:0000313" key="2">
    <source>
        <dbReference type="Proteomes" id="UP000448762"/>
    </source>
</evidence>